<dbReference type="Pfam" id="PF05954">
    <property type="entry name" value="Phage_GPD"/>
    <property type="match status" value="1"/>
</dbReference>
<dbReference type="SUPFAM" id="SSF69279">
    <property type="entry name" value="Phage tail proteins"/>
    <property type="match status" value="2"/>
</dbReference>
<dbReference type="RefSeq" id="WP_237378441.1">
    <property type="nucleotide sequence ID" value="NZ_CP071793.1"/>
</dbReference>
<dbReference type="InterPro" id="IPR050708">
    <property type="entry name" value="T6SS_VgrG/RHS"/>
</dbReference>
<dbReference type="Pfam" id="PF04717">
    <property type="entry name" value="Phage_base_V"/>
    <property type="match status" value="1"/>
</dbReference>
<dbReference type="InterPro" id="IPR006531">
    <property type="entry name" value="Gp5/Vgr_OB"/>
</dbReference>
<proteinExistence type="inferred from homology"/>
<evidence type="ECO:0000313" key="6">
    <source>
        <dbReference type="EMBL" id="QTD48790.1"/>
    </source>
</evidence>
<dbReference type="KEGG" id="scor:J3U87_24680"/>
<dbReference type="InterPro" id="IPR006533">
    <property type="entry name" value="T6SS_Vgr_RhsGE"/>
</dbReference>
<organism evidence="6 7">
    <name type="scientific">Sulfidibacter corallicola</name>
    <dbReference type="NCBI Taxonomy" id="2818388"/>
    <lineage>
        <taxon>Bacteria</taxon>
        <taxon>Pseudomonadati</taxon>
        <taxon>Acidobacteriota</taxon>
        <taxon>Holophagae</taxon>
        <taxon>Acanthopleuribacterales</taxon>
        <taxon>Acanthopleuribacteraceae</taxon>
        <taxon>Sulfidibacter</taxon>
    </lineage>
</organism>
<dbReference type="SUPFAM" id="SSF69349">
    <property type="entry name" value="Phage fibre proteins"/>
    <property type="match status" value="1"/>
</dbReference>
<dbReference type="Gene3D" id="2.40.50.230">
    <property type="entry name" value="Gp5 N-terminal domain"/>
    <property type="match status" value="1"/>
</dbReference>
<evidence type="ECO:0000259" key="4">
    <source>
        <dbReference type="Pfam" id="PF04717"/>
    </source>
</evidence>
<evidence type="ECO:0000256" key="2">
    <source>
        <dbReference type="ARBA" id="ARBA00005558"/>
    </source>
</evidence>
<dbReference type="NCBIfam" id="TIGR03361">
    <property type="entry name" value="VI_Rhs_Vgr"/>
    <property type="match status" value="1"/>
</dbReference>
<dbReference type="PANTHER" id="PTHR32305">
    <property type="match status" value="1"/>
</dbReference>
<keyword evidence="3" id="KW-0964">Secreted</keyword>
<comment type="subcellular location">
    <subcellularLocation>
        <location evidence="1">Secreted</location>
    </subcellularLocation>
</comment>
<evidence type="ECO:0000313" key="7">
    <source>
        <dbReference type="Proteomes" id="UP000663929"/>
    </source>
</evidence>
<name>A0A8A4TGV5_SULCO</name>
<dbReference type="Gene3D" id="4.10.220.110">
    <property type="match status" value="1"/>
</dbReference>
<dbReference type="InterPro" id="IPR037026">
    <property type="entry name" value="Vgr_OB-fold_dom_sf"/>
</dbReference>
<dbReference type="EMBL" id="CP071793">
    <property type="protein sequence ID" value="QTD48790.1"/>
    <property type="molecule type" value="Genomic_DNA"/>
</dbReference>
<comment type="similarity">
    <text evidence="2">Belongs to the VgrG protein family.</text>
</comment>
<accession>A0A8A4TGV5</accession>
<sequence>MTALTHRVRDILWQGPGAHASVVTFTTEESFSKPSSMTAVVRTSDCLSPYGLVGATAGVTIAAGENLTETRPFRGIVAKARQLRTGHAHIEEASEKSYLYEFELRAPIWVLTHTQRSRVYQKMTVQAIVSAVLGEAGISFSWRAASGTEREYCVQYEESDLNFVTRLLEAEGMYYFQDHVADAVVIADSMGAHKPCRPTAEALYDEVDQIKEKDDEVVQSAEFAVSMGTGAVMTHDYNHETSRLNLAGQNKVHLPGGVGEVYDHNTLHTTGDLGQSLAKRRTEAIAANLTELTGTANCRSFAVGSIFHMRGHYLEELNDSWLISGLAVTVEQGHFHCTYRAVTTQRVYRPKLETPEPRVFGLQTAVVTGPPGSKVYLDQLGRCKLQFHWDREGEMNDRSSMWVRVSNNYAGKDYGIQFIPRVGHEVLVEYLKGNPDHPIVVGRVYNDNMTAPLGPTEKYQNAIKTIKDHHIIMDDSDGKELMDIRSQKDLKLEVVNDSNATIGHDKTTRTGNNQLLQVGVGYTITVGANQAIATGGAYMRTTALTEQVAVGQHRAESVGGHRTITVKGDNVHTVTDGNYVVKVPKGGVLVESPKVVVKCGSSKLIMTRSSVKVVAGGIALN</sequence>
<dbReference type="NCBIfam" id="TIGR01646">
    <property type="entry name" value="vgr_GE"/>
    <property type="match status" value="1"/>
</dbReference>
<dbReference type="PANTHER" id="PTHR32305:SF15">
    <property type="entry name" value="PROTEIN RHSA-RELATED"/>
    <property type="match status" value="1"/>
</dbReference>
<dbReference type="GO" id="GO:0005576">
    <property type="term" value="C:extracellular region"/>
    <property type="evidence" value="ECO:0007669"/>
    <property type="project" value="UniProtKB-SubCell"/>
</dbReference>
<dbReference type="Pfam" id="PF22178">
    <property type="entry name" value="Gp5_trimer_C"/>
    <property type="match status" value="1"/>
</dbReference>
<protein>
    <submittedName>
        <fullName evidence="6">Type VI secretion system tip protein VgrG</fullName>
    </submittedName>
</protein>
<keyword evidence="7" id="KW-1185">Reference proteome</keyword>
<evidence type="ECO:0000256" key="3">
    <source>
        <dbReference type="ARBA" id="ARBA00022525"/>
    </source>
</evidence>
<dbReference type="InterPro" id="IPR017847">
    <property type="entry name" value="T6SS_RhsGE_Vgr_subset"/>
</dbReference>
<gene>
    <name evidence="6" type="primary">tssI</name>
    <name evidence="6" type="ORF">J3U87_24680</name>
</gene>
<dbReference type="Gene3D" id="3.55.50.10">
    <property type="entry name" value="Baseplate protein-like domains"/>
    <property type="match status" value="1"/>
</dbReference>
<dbReference type="InterPro" id="IPR054030">
    <property type="entry name" value="Gp5_Vgr_C"/>
</dbReference>
<evidence type="ECO:0000256" key="1">
    <source>
        <dbReference type="ARBA" id="ARBA00004613"/>
    </source>
</evidence>
<feature type="domain" description="Gp5/Type VI secretion system Vgr C-terminal trimerisation" evidence="5">
    <location>
        <begin position="471"/>
        <end position="566"/>
    </location>
</feature>
<dbReference type="AlphaFoldDB" id="A0A8A4TGV5"/>
<evidence type="ECO:0000259" key="5">
    <source>
        <dbReference type="Pfam" id="PF22178"/>
    </source>
</evidence>
<reference evidence="6" key="1">
    <citation type="submission" date="2021-03" db="EMBL/GenBank/DDBJ databases">
        <title>Acanthopleuribacteraceae sp. M133.</title>
        <authorList>
            <person name="Wang G."/>
        </authorList>
    </citation>
    <scope>NUCLEOTIDE SEQUENCE</scope>
    <source>
        <strain evidence="6">M133</strain>
    </source>
</reference>
<dbReference type="Gene3D" id="2.30.110.50">
    <property type="match status" value="1"/>
</dbReference>
<dbReference type="SUPFAM" id="SSF69255">
    <property type="entry name" value="gp5 N-terminal domain-like"/>
    <property type="match status" value="1"/>
</dbReference>
<feature type="domain" description="Gp5/Type VI secretion system Vgr protein OB-fold" evidence="4">
    <location>
        <begin position="378"/>
        <end position="445"/>
    </location>
</feature>
<dbReference type="Proteomes" id="UP000663929">
    <property type="component" value="Chromosome"/>
</dbReference>